<proteinExistence type="predicted"/>
<protein>
    <submittedName>
        <fullName evidence="1">Uncharacterized protein</fullName>
    </submittedName>
</protein>
<dbReference type="EMBL" id="NCVQ01000004">
    <property type="protein sequence ID" value="PWZ32612.1"/>
    <property type="molecule type" value="Genomic_DNA"/>
</dbReference>
<evidence type="ECO:0000313" key="1">
    <source>
        <dbReference type="EMBL" id="PWZ32612.1"/>
    </source>
</evidence>
<comment type="caution">
    <text evidence="1">The sequence shown here is derived from an EMBL/GenBank/DDBJ whole genome shotgun (WGS) entry which is preliminary data.</text>
</comment>
<organism evidence="1 2">
    <name type="scientific">Zea mays</name>
    <name type="common">Maize</name>
    <dbReference type="NCBI Taxonomy" id="4577"/>
    <lineage>
        <taxon>Eukaryota</taxon>
        <taxon>Viridiplantae</taxon>
        <taxon>Streptophyta</taxon>
        <taxon>Embryophyta</taxon>
        <taxon>Tracheophyta</taxon>
        <taxon>Spermatophyta</taxon>
        <taxon>Magnoliopsida</taxon>
        <taxon>Liliopsida</taxon>
        <taxon>Poales</taxon>
        <taxon>Poaceae</taxon>
        <taxon>PACMAD clade</taxon>
        <taxon>Panicoideae</taxon>
        <taxon>Andropogonodae</taxon>
        <taxon>Andropogoneae</taxon>
        <taxon>Tripsacinae</taxon>
        <taxon>Zea</taxon>
    </lineage>
</organism>
<evidence type="ECO:0000313" key="2">
    <source>
        <dbReference type="Proteomes" id="UP000251960"/>
    </source>
</evidence>
<dbReference type="AlphaFoldDB" id="A0A3L6FHE0"/>
<name>A0A3L6FHE0_MAIZE</name>
<accession>A0A3L6FHE0</accession>
<sequence length="46" mass="5590">MNDIGISQKLVQKHRKIQDSENYPLIQRRPKGFGYDPIWRQKIQCY</sequence>
<gene>
    <name evidence="1" type="ORF">Zm00014a_005921</name>
</gene>
<dbReference type="Proteomes" id="UP000251960">
    <property type="component" value="Chromosome 3"/>
</dbReference>
<reference evidence="1 2" key="1">
    <citation type="journal article" date="2018" name="Nat. Genet.">
        <title>Extensive intraspecific gene order and gene structural variations between Mo17 and other maize genomes.</title>
        <authorList>
            <person name="Sun S."/>
            <person name="Zhou Y."/>
            <person name="Chen J."/>
            <person name="Shi J."/>
            <person name="Zhao H."/>
            <person name="Zhao H."/>
            <person name="Song W."/>
            <person name="Zhang M."/>
            <person name="Cui Y."/>
            <person name="Dong X."/>
            <person name="Liu H."/>
            <person name="Ma X."/>
            <person name="Jiao Y."/>
            <person name="Wang B."/>
            <person name="Wei X."/>
            <person name="Stein J.C."/>
            <person name="Glaubitz J.C."/>
            <person name="Lu F."/>
            <person name="Yu G."/>
            <person name="Liang C."/>
            <person name="Fengler K."/>
            <person name="Li B."/>
            <person name="Rafalski A."/>
            <person name="Schnable P.S."/>
            <person name="Ware D.H."/>
            <person name="Buckler E.S."/>
            <person name="Lai J."/>
        </authorList>
    </citation>
    <scope>NUCLEOTIDE SEQUENCE [LARGE SCALE GENOMIC DNA]</scope>
    <source>
        <strain evidence="2">cv. Missouri 17</strain>
        <tissue evidence="1">Seedling</tissue>
    </source>
</reference>